<reference evidence="1" key="1">
    <citation type="submission" date="2020-03" db="EMBL/GenBank/DDBJ databases">
        <title>The deep terrestrial virosphere.</title>
        <authorList>
            <person name="Holmfeldt K."/>
            <person name="Nilsson E."/>
            <person name="Simone D."/>
            <person name="Lopez-Fernandez M."/>
            <person name="Wu X."/>
            <person name="de Brujin I."/>
            <person name="Lundin D."/>
            <person name="Andersson A."/>
            <person name="Bertilsson S."/>
            <person name="Dopson M."/>
        </authorList>
    </citation>
    <scope>NUCLEOTIDE SEQUENCE</scope>
    <source>
        <strain evidence="1">TM448B03097</strain>
    </source>
</reference>
<proteinExistence type="predicted"/>
<gene>
    <name evidence="1" type="ORF">TM448B03097_0006</name>
</gene>
<protein>
    <submittedName>
        <fullName evidence="1">Uncharacterized protein</fullName>
    </submittedName>
</protein>
<evidence type="ECO:0000313" key="1">
    <source>
        <dbReference type="EMBL" id="QJI02315.1"/>
    </source>
</evidence>
<name>A0A6M3XWG8_9ZZZZ</name>
<dbReference type="AlphaFoldDB" id="A0A6M3XWG8"/>
<dbReference type="EMBL" id="MT144991">
    <property type="protein sequence ID" value="QJI02315.1"/>
    <property type="molecule type" value="Genomic_DNA"/>
</dbReference>
<sequence>MGRKNPDRYTREDWRAVCGTVDSMRTKRWRVTVVCNRCHLNMGVDLRVMAFLLGGEGVLWNRHPHCRRVGCEGRVTFWAQPPEVYTAFPLRAEWPVRE</sequence>
<accession>A0A6M3XWG8</accession>
<organism evidence="1">
    <name type="scientific">viral metagenome</name>
    <dbReference type="NCBI Taxonomy" id="1070528"/>
    <lineage>
        <taxon>unclassified sequences</taxon>
        <taxon>metagenomes</taxon>
        <taxon>organismal metagenomes</taxon>
    </lineage>
</organism>